<evidence type="ECO:0000313" key="10">
    <source>
        <dbReference type="Proteomes" id="UP000249723"/>
    </source>
</evidence>
<evidence type="ECO:0000256" key="3">
    <source>
        <dbReference type="ARBA" id="ARBA00022771"/>
    </source>
</evidence>
<evidence type="ECO:0000256" key="1">
    <source>
        <dbReference type="ARBA" id="ARBA00022723"/>
    </source>
</evidence>
<keyword evidence="2" id="KW-0677">Repeat</keyword>
<keyword evidence="5 6" id="KW-0694">RNA-binding</keyword>
<dbReference type="Proteomes" id="UP000249723">
    <property type="component" value="Unassembled WGS sequence"/>
</dbReference>
<organism evidence="9 10">
    <name type="scientific">Microbotryum saponariae</name>
    <dbReference type="NCBI Taxonomy" id="289078"/>
    <lineage>
        <taxon>Eukaryota</taxon>
        <taxon>Fungi</taxon>
        <taxon>Dikarya</taxon>
        <taxon>Basidiomycota</taxon>
        <taxon>Pucciniomycotina</taxon>
        <taxon>Microbotryomycetes</taxon>
        <taxon>Microbotryales</taxon>
        <taxon>Microbotryaceae</taxon>
        <taxon>Microbotryum</taxon>
    </lineage>
</organism>
<dbReference type="InterPro" id="IPR050825">
    <property type="entry name" value="RBM42_RBP45_47-like"/>
</dbReference>
<feature type="compositionally biased region" description="Polar residues" evidence="7">
    <location>
        <begin position="719"/>
        <end position="730"/>
    </location>
</feature>
<feature type="compositionally biased region" description="Polar residues" evidence="7">
    <location>
        <begin position="42"/>
        <end position="60"/>
    </location>
</feature>
<dbReference type="PROSITE" id="PS50102">
    <property type="entry name" value="RRM"/>
    <property type="match status" value="2"/>
</dbReference>
<feature type="region of interest" description="Disordered" evidence="7">
    <location>
        <begin position="947"/>
        <end position="973"/>
    </location>
</feature>
<feature type="compositionally biased region" description="Polar residues" evidence="7">
    <location>
        <begin position="127"/>
        <end position="138"/>
    </location>
</feature>
<dbReference type="Gene3D" id="3.30.70.330">
    <property type="match status" value="3"/>
</dbReference>
<proteinExistence type="predicted"/>
<feature type="domain" description="RRM" evidence="8">
    <location>
        <begin position="605"/>
        <end position="678"/>
    </location>
</feature>
<feature type="compositionally biased region" description="Polar residues" evidence="7">
    <location>
        <begin position="219"/>
        <end position="231"/>
    </location>
</feature>
<keyword evidence="10" id="KW-1185">Reference proteome</keyword>
<dbReference type="AlphaFoldDB" id="A0A2X0LFK8"/>
<feature type="compositionally biased region" description="Low complexity" evidence="7">
    <location>
        <begin position="590"/>
        <end position="600"/>
    </location>
</feature>
<protein>
    <submittedName>
        <fullName evidence="9">BZ3500_MvSof-1268-A1-R1_Chr5-2g07925 protein</fullName>
    </submittedName>
</protein>
<dbReference type="GO" id="GO:0008270">
    <property type="term" value="F:zinc ion binding"/>
    <property type="evidence" value="ECO:0007669"/>
    <property type="project" value="UniProtKB-KW"/>
</dbReference>
<name>A0A2X0LFK8_9BASI</name>
<dbReference type="SUPFAM" id="SSF54928">
    <property type="entry name" value="RNA-binding domain, RBD"/>
    <property type="match status" value="3"/>
</dbReference>
<dbReference type="SMART" id="SM00360">
    <property type="entry name" value="RRM"/>
    <property type="match status" value="3"/>
</dbReference>
<feature type="compositionally biased region" description="Polar residues" evidence="7">
    <location>
        <begin position="276"/>
        <end position="288"/>
    </location>
</feature>
<feature type="compositionally biased region" description="Low complexity" evidence="7">
    <location>
        <begin position="259"/>
        <end position="274"/>
    </location>
</feature>
<feature type="domain" description="RRM" evidence="8">
    <location>
        <begin position="388"/>
        <end position="471"/>
    </location>
</feature>
<evidence type="ECO:0000256" key="7">
    <source>
        <dbReference type="SAM" id="MobiDB-lite"/>
    </source>
</evidence>
<dbReference type="GO" id="GO:0003729">
    <property type="term" value="F:mRNA binding"/>
    <property type="evidence" value="ECO:0007669"/>
    <property type="project" value="InterPro"/>
</dbReference>
<dbReference type="OrthoDB" id="446113at2759"/>
<sequence length="1073" mass="112540">MSPLLNTLSSSFHLSPSGPGSPLTSPVSPVESHPPSPLVQADDSSLTARVSFIHPSSGNVQEEDASYDAVSPSSTDSFAPGTGSASASARPPPAARGQSFNPASDHYIDRQRRVSYPAHSPYHALNHGNSISDQSIKSVNDDIWGPNRTTRASSDGVVLNNGTSQPGQPSGNSSSQSPPSGHTPSLPKRGSDASVSAGDANEHQERAALFREHERRSLETSAQARLGSSSARDFAQHTAPTSNGLVAPSSFFQPPTLGALNSSNQPLSSPPAQSDAHGSTPSLAENGDARTNASLHLGELDAWMMDEAYIRECCAQMGWDSVQHIKLIRGSSPSGYCFLTFASAAQAAQVLARFNASPPVLMPRSGRTFKLNWGTGLPGLQPRWSGEHSVFVGDLGRDVGEADLVNLFTPIFPSTKSAKVMCDPSTGLSRGYGFVRFAEESDMQRALLIGQNPGSGLSLHGRTLRISEASGPGQEGRTGPGLSGLDRIRTRSRSSDGSGMPGPLTIQPGFGSMSNASTYNSGPQNDLASPTATSNNYPDFLSPTFSGAFSPNRPMPGATSPYAGANKPLSPSLGSFGAPEGQRRFLTNIGGPAAPGSSPADPNNTTVFVGGLPACISEETLKSFFHHFGEITYCKIPAGKGCGFVQFVRRQDAELAIAKMNDFPIHGKSRIRLSWGRSQGDKQVEHVRKLASALGVPFEAVWRMVQGQDNSTIKQITTAVGSGTNHNGPSSHLAARQPPSGGGGGYNAHPQSNRGDRLDVGAVASVASAAGLTEAEVLDLMGGRSQVGGAAGPPLSAHRNEYGGEQFTRNPGFGPPSGARGLNSSPYTQSRTDPYMGHAPVSPYANVDFAEGNMRPQERFTSFSRYAEPPMPQAYNPNFGGGDAGGAYGAQHGGYEYQDRAYTTMPPPMPGTGLEDSFANLGFGSSTSALPPRSLAAESSHNGTPSFYSLSSSSIPDASRNGNANGVGHDDSAAHGGSVPWSSGWNVAQQHISVAFRLVLIRLGPSFEFVGLAVSIHVQQLLRSSHACHTMHSISQWDLESSCSVLLAFPPVVSFLFLAPSTFSRGLIIHESI</sequence>
<feature type="region of interest" description="Disordered" evidence="7">
    <location>
        <begin position="125"/>
        <end position="288"/>
    </location>
</feature>
<reference evidence="10" key="1">
    <citation type="submission" date="2016-10" db="EMBL/GenBank/DDBJ databases">
        <authorList>
            <person name="Jeantristanb JTB J.-T."/>
            <person name="Ricardo R."/>
        </authorList>
    </citation>
    <scope>NUCLEOTIDE SEQUENCE [LARGE SCALE GENOMIC DNA]</scope>
</reference>
<feature type="compositionally biased region" description="Low complexity" evidence="7">
    <location>
        <begin position="7"/>
        <end position="31"/>
    </location>
</feature>
<gene>
    <name evidence="9" type="ORF">BZ3500_MVSOF-1268-A1-R1_CHR5-2G07925</name>
</gene>
<dbReference type="GO" id="GO:0005829">
    <property type="term" value="C:cytosol"/>
    <property type="evidence" value="ECO:0007669"/>
    <property type="project" value="TreeGrafter"/>
</dbReference>
<dbReference type="FunFam" id="3.30.70.330:FF:000476">
    <property type="entry name" value="Zinc finger CCCH domain-containing protein 4"/>
    <property type="match status" value="1"/>
</dbReference>
<feature type="region of interest" description="Disordered" evidence="7">
    <location>
        <begin position="719"/>
        <end position="756"/>
    </location>
</feature>
<dbReference type="STRING" id="289078.A0A2X0LFK8"/>
<feature type="compositionally biased region" description="Low complexity" evidence="7">
    <location>
        <begin position="164"/>
        <end position="185"/>
    </location>
</feature>
<evidence type="ECO:0000256" key="4">
    <source>
        <dbReference type="ARBA" id="ARBA00022833"/>
    </source>
</evidence>
<feature type="compositionally biased region" description="Gly residues" evidence="7">
    <location>
        <begin position="473"/>
        <end position="482"/>
    </location>
</feature>
<feature type="region of interest" description="Disordered" evidence="7">
    <location>
        <begin position="467"/>
        <end position="602"/>
    </location>
</feature>
<feature type="region of interest" description="Disordered" evidence="7">
    <location>
        <begin position="788"/>
        <end position="839"/>
    </location>
</feature>
<dbReference type="InterPro" id="IPR012677">
    <property type="entry name" value="Nucleotide-bd_a/b_plait_sf"/>
</dbReference>
<dbReference type="EMBL" id="FMWP01000018">
    <property type="protein sequence ID" value="SCZ92507.1"/>
    <property type="molecule type" value="Genomic_DNA"/>
</dbReference>
<evidence type="ECO:0000256" key="5">
    <source>
        <dbReference type="ARBA" id="ARBA00022884"/>
    </source>
</evidence>
<evidence type="ECO:0000256" key="2">
    <source>
        <dbReference type="ARBA" id="ARBA00022737"/>
    </source>
</evidence>
<keyword evidence="3" id="KW-0863">Zinc-finger</keyword>
<dbReference type="PANTHER" id="PTHR47640">
    <property type="entry name" value="TRNA SELENOCYSTEINE 1-ASSOCIATED PROTEIN 1-RELATED-RELATED"/>
    <property type="match status" value="1"/>
</dbReference>
<feature type="compositionally biased region" description="Low complexity" evidence="7">
    <location>
        <begin position="79"/>
        <end position="89"/>
    </location>
</feature>
<feature type="compositionally biased region" description="Polar residues" evidence="7">
    <location>
        <begin position="822"/>
        <end position="832"/>
    </location>
</feature>
<feature type="compositionally biased region" description="Basic and acidic residues" evidence="7">
    <location>
        <begin position="200"/>
        <end position="218"/>
    </location>
</feature>
<accession>A0A2X0LFK8</accession>
<feature type="region of interest" description="Disordered" evidence="7">
    <location>
        <begin position="1"/>
        <end position="103"/>
    </location>
</feature>
<dbReference type="Pfam" id="PF00076">
    <property type="entry name" value="RRM_1"/>
    <property type="match status" value="2"/>
</dbReference>
<keyword evidence="4" id="KW-0862">Zinc</keyword>
<evidence type="ECO:0000256" key="6">
    <source>
        <dbReference type="PROSITE-ProRule" id="PRU00176"/>
    </source>
</evidence>
<keyword evidence="1" id="KW-0479">Metal-binding</keyword>
<dbReference type="InterPro" id="IPR035979">
    <property type="entry name" value="RBD_domain_sf"/>
</dbReference>
<feature type="compositionally biased region" description="Polar residues" evidence="7">
    <location>
        <begin position="512"/>
        <end position="549"/>
    </location>
</feature>
<evidence type="ECO:0000313" key="9">
    <source>
        <dbReference type="EMBL" id="SCZ92507.1"/>
    </source>
</evidence>
<dbReference type="InterPro" id="IPR000504">
    <property type="entry name" value="RRM_dom"/>
</dbReference>
<dbReference type="PANTHER" id="PTHR47640:SF10">
    <property type="entry name" value="TRNA SELENOCYSTEINE 1-ASSOCIATED PROTEIN 1-RELATED"/>
    <property type="match status" value="1"/>
</dbReference>
<evidence type="ECO:0000259" key="8">
    <source>
        <dbReference type="PROSITE" id="PS50102"/>
    </source>
</evidence>